<evidence type="ECO:0000256" key="1">
    <source>
        <dbReference type="SAM" id="MobiDB-lite"/>
    </source>
</evidence>
<reference evidence="2" key="1">
    <citation type="submission" date="2023-06" db="EMBL/GenBank/DDBJ databases">
        <title>Genome-scale phylogeny and comparative genomics of the fungal order Sordariales.</title>
        <authorList>
            <consortium name="Lawrence Berkeley National Laboratory"/>
            <person name="Hensen N."/>
            <person name="Bonometti L."/>
            <person name="Westerberg I."/>
            <person name="Brannstrom I.O."/>
            <person name="Guillou S."/>
            <person name="Cros-Aarteil S."/>
            <person name="Calhoun S."/>
            <person name="Haridas S."/>
            <person name="Kuo A."/>
            <person name="Mondo S."/>
            <person name="Pangilinan J."/>
            <person name="Riley R."/>
            <person name="Labutti K."/>
            <person name="Andreopoulos B."/>
            <person name="Lipzen A."/>
            <person name="Chen C."/>
            <person name="Yanf M."/>
            <person name="Daum C."/>
            <person name="Ng V."/>
            <person name="Clum A."/>
            <person name="Steindorff A."/>
            <person name="Ohm R."/>
            <person name="Martin F."/>
            <person name="Silar P."/>
            <person name="Natvig D."/>
            <person name="Lalanne C."/>
            <person name="Gautier V."/>
            <person name="Ament-Velasquez S.L."/>
            <person name="Kruys A."/>
            <person name="Hutchinson M.I."/>
            <person name="Powell A.J."/>
            <person name="Barry K."/>
            <person name="Miller A.N."/>
            <person name="Grigoriev I.V."/>
            <person name="Debuchy R."/>
            <person name="Gladieux P."/>
            <person name="Thoren M.H."/>
            <person name="Johannesson H."/>
        </authorList>
    </citation>
    <scope>NUCLEOTIDE SEQUENCE</scope>
    <source>
        <strain evidence="2">PSN4</strain>
    </source>
</reference>
<sequence length="224" mass="23836">MPDVNPSTNNTNAKPTAGLKWTAHGSGGQKSRRRVESKPLTMNVRPRRRGEVQEGNEWAGEGKWVLARTAQMAGCGWCKGGGREGGAAPPRFPETRVTGSSAALAGVACDWVPTTCSGSQHWPVRLSQTRPRPQTSRALVPRASSTVAGALDSSCAHRAARLVSVVWLHSATGVHSQSGLQRGRRVGGRRKLATAARRTTLNRGEQRTGGQAGQASGNEKWAQM</sequence>
<proteinExistence type="predicted"/>
<dbReference type="Proteomes" id="UP001239445">
    <property type="component" value="Unassembled WGS sequence"/>
</dbReference>
<accession>A0AAJ0B2I8</accession>
<dbReference type="EMBL" id="MU839850">
    <property type="protein sequence ID" value="KAK1750010.1"/>
    <property type="molecule type" value="Genomic_DNA"/>
</dbReference>
<feature type="region of interest" description="Disordered" evidence="1">
    <location>
        <begin position="1"/>
        <end position="56"/>
    </location>
</feature>
<protein>
    <submittedName>
        <fullName evidence="2">Uncharacterized protein</fullName>
    </submittedName>
</protein>
<feature type="compositionally biased region" description="Basic residues" evidence="1">
    <location>
        <begin position="182"/>
        <end position="192"/>
    </location>
</feature>
<feature type="compositionally biased region" description="Polar residues" evidence="1">
    <location>
        <begin position="1"/>
        <end position="14"/>
    </location>
</feature>
<gene>
    <name evidence="2" type="ORF">QBC47DRAFT_128193</name>
</gene>
<organism evidence="2 3">
    <name type="scientific">Echria macrotheca</name>
    <dbReference type="NCBI Taxonomy" id="438768"/>
    <lineage>
        <taxon>Eukaryota</taxon>
        <taxon>Fungi</taxon>
        <taxon>Dikarya</taxon>
        <taxon>Ascomycota</taxon>
        <taxon>Pezizomycotina</taxon>
        <taxon>Sordariomycetes</taxon>
        <taxon>Sordariomycetidae</taxon>
        <taxon>Sordariales</taxon>
        <taxon>Schizotheciaceae</taxon>
        <taxon>Echria</taxon>
    </lineage>
</organism>
<name>A0AAJ0B2I8_9PEZI</name>
<evidence type="ECO:0000313" key="3">
    <source>
        <dbReference type="Proteomes" id="UP001239445"/>
    </source>
</evidence>
<keyword evidence="3" id="KW-1185">Reference proteome</keyword>
<comment type="caution">
    <text evidence="2">The sequence shown here is derived from an EMBL/GenBank/DDBJ whole genome shotgun (WGS) entry which is preliminary data.</text>
</comment>
<feature type="compositionally biased region" description="Low complexity" evidence="1">
    <location>
        <begin position="193"/>
        <end position="203"/>
    </location>
</feature>
<feature type="region of interest" description="Disordered" evidence="1">
    <location>
        <begin position="178"/>
        <end position="224"/>
    </location>
</feature>
<evidence type="ECO:0000313" key="2">
    <source>
        <dbReference type="EMBL" id="KAK1750010.1"/>
    </source>
</evidence>
<dbReference type="AlphaFoldDB" id="A0AAJ0B2I8"/>